<accession>A0A4Q0XBV0</accession>
<name>A0A4Q0XBV0_9FLAO</name>
<proteinExistence type="predicted"/>
<dbReference type="RefSeq" id="WP_129019111.1">
    <property type="nucleotide sequence ID" value="NZ_SDDZ01000038.1"/>
</dbReference>
<dbReference type="AlphaFoldDB" id="A0A4Q0XBV0"/>
<reference evidence="1 2" key="1">
    <citation type="submission" date="2019-01" db="EMBL/GenBank/DDBJ databases">
        <title>Genome sequence of the Antarctic species Gelidibacter gilvus ACAM 158(T).</title>
        <authorList>
            <person name="Bowman J.P."/>
        </authorList>
    </citation>
    <scope>NUCLEOTIDE SEQUENCE [LARGE SCALE GENOMIC DNA]</scope>
    <source>
        <strain evidence="1 2">IC158</strain>
    </source>
</reference>
<organism evidence="1 2">
    <name type="scientific">Gelidibacter gilvus</name>
    <dbReference type="NCBI Taxonomy" id="59602"/>
    <lineage>
        <taxon>Bacteria</taxon>
        <taxon>Pseudomonadati</taxon>
        <taxon>Bacteroidota</taxon>
        <taxon>Flavobacteriia</taxon>
        <taxon>Flavobacteriales</taxon>
        <taxon>Flavobacteriaceae</taxon>
        <taxon>Gelidibacter</taxon>
    </lineage>
</organism>
<comment type="caution">
    <text evidence="1">The sequence shown here is derived from an EMBL/GenBank/DDBJ whole genome shotgun (WGS) entry which is preliminary data.</text>
</comment>
<protein>
    <submittedName>
        <fullName evidence="1">Uncharacterized protein</fullName>
    </submittedName>
</protein>
<evidence type="ECO:0000313" key="2">
    <source>
        <dbReference type="Proteomes" id="UP000289792"/>
    </source>
</evidence>
<keyword evidence="2" id="KW-1185">Reference proteome</keyword>
<evidence type="ECO:0000313" key="1">
    <source>
        <dbReference type="EMBL" id="RXJ43245.1"/>
    </source>
</evidence>
<dbReference type="Proteomes" id="UP000289792">
    <property type="component" value="Unassembled WGS sequence"/>
</dbReference>
<gene>
    <name evidence="1" type="ORF">ESZ48_19185</name>
</gene>
<dbReference type="OrthoDB" id="571704at2"/>
<sequence length="189" mass="22279">MTNDIYYTALEIYDSQTEDEFSWEKYIEWSKLTHLKELVSLDGLLNGLAFKPNFDSKEDWKYIVTDQNMVTVFFNSKEYVLEKVKDLKYYNFLAVIQEPNNEKAKLESDFEFVGYDLIEKDGDISALTNCGGFDETFLPDDLNEFGLISDYKKAKKIQMELQINNPDEHHANCYLYEIWRHKTIGRKTA</sequence>
<dbReference type="EMBL" id="SDDZ01000038">
    <property type="protein sequence ID" value="RXJ43245.1"/>
    <property type="molecule type" value="Genomic_DNA"/>
</dbReference>